<evidence type="ECO:0000256" key="1">
    <source>
        <dbReference type="SAM" id="Phobius"/>
    </source>
</evidence>
<evidence type="ECO:0000313" key="2">
    <source>
        <dbReference type="EMBL" id="GMT06349.1"/>
    </source>
</evidence>
<feature type="non-terminal residue" evidence="2">
    <location>
        <position position="1"/>
    </location>
</feature>
<feature type="transmembrane region" description="Helical" evidence="1">
    <location>
        <begin position="43"/>
        <end position="60"/>
    </location>
</feature>
<feature type="transmembrane region" description="Helical" evidence="1">
    <location>
        <begin position="161"/>
        <end position="188"/>
    </location>
</feature>
<feature type="transmembrane region" description="Helical" evidence="1">
    <location>
        <begin position="12"/>
        <end position="31"/>
    </location>
</feature>
<keyword evidence="1" id="KW-0472">Membrane</keyword>
<proteinExistence type="predicted"/>
<dbReference type="AlphaFoldDB" id="A0AAV5UHA7"/>
<gene>
    <name evidence="2" type="ORF">PENTCL1PPCAC_28523</name>
</gene>
<keyword evidence="1" id="KW-1133">Transmembrane helix</keyword>
<dbReference type="Proteomes" id="UP001432027">
    <property type="component" value="Unassembled WGS sequence"/>
</dbReference>
<evidence type="ECO:0000313" key="3">
    <source>
        <dbReference type="Proteomes" id="UP001432027"/>
    </source>
</evidence>
<feature type="transmembrane region" description="Helical" evidence="1">
    <location>
        <begin position="90"/>
        <end position="107"/>
    </location>
</feature>
<dbReference type="EMBL" id="BTSX01000006">
    <property type="protein sequence ID" value="GMT06349.1"/>
    <property type="molecule type" value="Genomic_DNA"/>
</dbReference>
<reference evidence="2" key="1">
    <citation type="submission" date="2023-10" db="EMBL/GenBank/DDBJ databases">
        <title>Genome assembly of Pristionchus species.</title>
        <authorList>
            <person name="Yoshida K."/>
            <person name="Sommer R.J."/>
        </authorList>
    </citation>
    <scope>NUCLEOTIDE SEQUENCE</scope>
    <source>
        <strain evidence="2">RS0144</strain>
    </source>
</reference>
<comment type="caution">
    <text evidence="2">The sequence shown here is derived from an EMBL/GenBank/DDBJ whole genome shotgun (WGS) entry which is preliminary data.</text>
</comment>
<keyword evidence="1" id="KW-0812">Transmembrane</keyword>
<feature type="non-terminal residue" evidence="2">
    <location>
        <position position="211"/>
    </location>
</feature>
<name>A0AAV5UHA7_9BILA</name>
<sequence length="211" mass="24493">EVNQEILTGQAVVYGLAVGFNLVLIVMSIIGKRMTWRAVRWHVLNSSVWNIVFTVFYASYGERTPWKGYIQNADCSITVKKIFRINKNKYNSGMVFVFIETLIVFFIPTLDNNFIFSMLWLVLICGFSNACILFCFLARIIWSDAVVDETWWYDPITFYQIVIMCLFIILIPVYLIIAIVASIISCICKIKHRVHHHLELWGTLIYGLVVF</sequence>
<accession>A0AAV5UHA7</accession>
<keyword evidence="3" id="KW-1185">Reference proteome</keyword>
<evidence type="ECO:0008006" key="4">
    <source>
        <dbReference type="Google" id="ProtNLM"/>
    </source>
</evidence>
<feature type="transmembrane region" description="Helical" evidence="1">
    <location>
        <begin position="119"/>
        <end position="141"/>
    </location>
</feature>
<organism evidence="2 3">
    <name type="scientific">Pristionchus entomophagus</name>
    <dbReference type="NCBI Taxonomy" id="358040"/>
    <lineage>
        <taxon>Eukaryota</taxon>
        <taxon>Metazoa</taxon>
        <taxon>Ecdysozoa</taxon>
        <taxon>Nematoda</taxon>
        <taxon>Chromadorea</taxon>
        <taxon>Rhabditida</taxon>
        <taxon>Rhabditina</taxon>
        <taxon>Diplogasteromorpha</taxon>
        <taxon>Diplogasteroidea</taxon>
        <taxon>Neodiplogasteridae</taxon>
        <taxon>Pristionchus</taxon>
    </lineage>
</organism>
<protein>
    <recommendedName>
        <fullName evidence="4">G protein-coupled receptor</fullName>
    </recommendedName>
</protein>